<comment type="caution">
    <text evidence="3">The sequence shown here is derived from an EMBL/GenBank/DDBJ whole genome shotgun (WGS) entry which is preliminary data.</text>
</comment>
<feature type="domain" description="Bulb-type lectin" evidence="2">
    <location>
        <begin position="100"/>
        <end position="218"/>
    </location>
</feature>
<evidence type="ECO:0000259" key="2">
    <source>
        <dbReference type="PROSITE" id="PS50927"/>
    </source>
</evidence>
<evidence type="ECO:0000313" key="3">
    <source>
        <dbReference type="EMBL" id="CAF1423921.1"/>
    </source>
</evidence>
<dbReference type="InterPro" id="IPR001480">
    <property type="entry name" value="Bulb-type_lectin_dom"/>
</dbReference>
<reference evidence="3" key="1">
    <citation type="submission" date="2021-02" db="EMBL/GenBank/DDBJ databases">
        <authorList>
            <person name="Nowell W R."/>
        </authorList>
    </citation>
    <scope>NUCLEOTIDE SEQUENCE</scope>
</reference>
<name>A0A8S2FCF3_9BILA</name>
<evidence type="ECO:0000313" key="5">
    <source>
        <dbReference type="Proteomes" id="UP000677228"/>
    </source>
</evidence>
<dbReference type="Proteomes" id="UP000682733">
    <property type="component" value="Unassembled WGS sequence"/>
</dbReference>
<dbReference type="InterPro" id="IPR036426">
    <property type="entry name" value="Bulb-type_lectin_dom_sf"/>
</dbReference>
<dbReference type="CDD" id="cd00028">
    <property type="entry name" value="B_lectin"/>
    <property type="match status" value="1"/>
</dbReference>
<dbReference type="SMART" id="SM00108">
    <property type="entry name" value="B_lectin"/>
    <property type="match status" value="1"/>
</dbReference>
<keyword evidence="1" id="KW-0175">Coiled coil</keyword>
<gene>
    <name evidence="3" type="ORF">OVA965_LOCUS33786</name>
    <name evidence="4" type="ORF">TMI583_LOCUS34686</name>
</gene>
<sequence>MSCINDSKICFLDRINDMDSQSKIDLRTKMIKSVEQCQQSLHTKQDDIHIHVDKINELKELLRQQQIQFEQTAELLKLQIEQAQRQVDEYKSGVGIMSNLRTSNQNVHLHQGDYLRSENGSYYARIQSDGNFVVYTSPDWNSSHAVWASGTHGKHIGPYYLAMQTDGNLVIYGGSHHPIWASQTMGKGTGPPYYLEMQNDRNLVVYDNKNNPTWATMTNI</sequence>
<dbReference type="PROSITE" id="PS50927">
    <property type="entry name" value="BULB_LECTIN"/>
    <property type="match status" value="1"/>
</dbReference>
<organism evidence="3 5">
    <name type="scientific">Didymodactylos carnosus</name>
    <dbReference type="NCBI Taxonomy" id="1234261"/>
    <lineage>
        <taxon>Eukaryota</taxon>
        <taxon>Metazoa</taxon>
        <taxon>Spiralia</taxon>
        <taxon>Gnathifera</taxon>
        <taxon>Rotifera</taxon>
        <taxon>Eurotatoria</taxon>
        <taxon>Bdelloidea</taxon>
        <taxon>Philodinida</taxon>
        <taxon>Philodinidae</taxon>
        <taxon>Didymodactylos</taxon>
    </lineage>
</organism>
<dbReference type="Proteomes" id="UP000677228">
    <property type="component" value="Unassembled WGS sequence"/>
</dbReference>
<evidence type="ECO:0000313" key="4">
    <source>
        <dbReference type="EMBL" id="CAF4223678.1"/>
    </source>
</evidence>
<dbReference type="Gene3D" id="2.90.10.10">
    <property type="entry name" value="Bulb-type lectin domain"/>
    <property type="match status" value="2"/>
</dbReference>
<dbReference type="EMBL" id="CAJNOK010027659">
    <property type="protein sequence ID" value="CAF1423921.1"/>
    <property type="molecule type" value="Genomic_DNA"/>
</dbReference>
<feature type="coiled-coil region" evidence="1">
    <location>
        <begin position="55"/>
        <end position="93"/>
    </location>
</feature>
<proteinExistence type="predicted"/>
<evidence type="ECO:0000256" key="1">
    <source>
        <dbReference type="SAM" id="Coils"/>
    </source>
</evidence>
<dbReference type="EMBL" id="CAJOBA010049423">
    <property type="protein sequence ID" value="CAF4223678.1"/>
    <property type="molecule type" value="Genomic_DNA"/>
</dbReference>
<protein>
    <recommendedName>
        <fullName evidence="2">Bulb-type lectin domain-containing protein</fullName>
    </recommendedName>
</protein>
<dbReference type="SUPFAM" id="SSF51110">
    <property type="entry name" value="alpha-D-mannose-specific plant lectins"/>
    <property type="match status" value="1"/>
</dbReference>
<accession>A0A8S2FCF3</accession>
<dbReference type="AlphaFoldDB" id="A0A8S2FCF3"/>